<accession>A0AAV7N8K7</accession>
<dbReference type="Proteomes" id="UP001066276">
    <property type="component" value="Chromosome 8"/>
</dbReference>
<feature type="compositionally biased region" description="Basic and acidic residues" evidence="1">
    <location>
        <begin position="58"/>
        <end position="73"/>
    </location>
</feature>
<sequence length="287" mass="30510">MEGQRQWRKVYTPGQGWKDSASGERSTPQARDGRIAPVEKGLHPRVQGWKDSASGERSTPRARDGRAAPVEKRLHPRGQGWKDSASGERSIHRGQGWKDSASGERSTPQGQGGRTAPVEKGLHPRGQGWKDSASGERSTPRARDGRTGPVEKGLHPSVVVGLVGVGVGRVGVFGVVVRDGVAVGGVRVVRWGIVVERANIVVGHVGVGVGRSIGKRARRLKFTCSAHQVRRDPHGAPFLTLDRASLGRKLWFAAPRGGEEGGCFTGSSVSRGSDVGVSSEEEPVVEG</sequence>
<feature type="region of interest" description="Disordered" evidence="1">
    <location>
        <begin position="1"/>
        <end position="153"/>
    </location>
</feature>
<reference evidence="2" key="1">
    <citation type="journal article" date="2022" name="bioRxiv">
        <title>Sequencing and chromosome-scale assembly of the giantPleurodeles waltlgenome.</title>
        <authorList>
            <person name="Brown T."/>
            <person name="Elewa A."/>
            <person name="Iarovenko S."/>
            <person name="Subramanian E."/>
            <person name="Araus A.J."/>
            <person name="Petzold A."/>
            <person name="Susuki M."/>
            <person name="Suzuki K.-i.T."/>
            <person name="Hayashi T."/>
            <person name="Toyoda A."/>
            <person name="Oliveira C."/>
            <person name="Osipova E."/>
            <person name="Leigh N.D."/>
            <person name="Simon A."/>
            <person name="Yun M.H."/>
        </authorList>
    </citation>
    <scope>NUCLEOTIDE SEQUENCE</scope>
    <source>
        <strain evidence="2">20211129_DDA</strain>
        <tissue evidence="2">Liver</tissue>
    </source>
</reference>
<feature type="compositionally biased region" description="Low complexity" evidence="1">
    <location>
        <begin position="266"/>
        <end position="278"/>
    </location>
</feature>
<comment type="caution">
    <text evidence="2">The sequence shown here is derived from an EMBL/GenBank/DDBJ whole genome shotgun (WGS) entry which is preliminary data.</text>
</comment>
<dbReference type="EMBL" id="JANPWB010000012">
    <property type="protein sequence ID" value="KAJ1111794.1"/>
    <property type="molecule type" value="Genomic_DNA"/>
</dbReference>
<dbReference type="AlphaFoldDB" id="A0AAV7N8K7"/>
<name>A0AAV7N8K7_PLEWA</name>
<evidence type="ECO:0000313" key="2">
    <source>
        <dbReference type="EMBL" id="KAJ1111794.1"/>
    </source>
</evidence>
<feature type="region of interest" description="Disordered" evidence="1">
    <location>
        <begin position="263"/>
        <end position="287"/>
    </location>
</feature>
<evidence type="ECO:0000313" key="3">
    <source>
        <dbReference type="Proteomes" id="UP001066276"/>
    </source>
</evidence>
<keyword evidence="3" id="KW-1185">Reference proteome</keyword>
<evidence type="ECO:0000256" key="1">
    <source>
        <dbReference type="SAM" id="MobiDB-lite"/>
    </source>
</evidence>
<organism evidence="2 3">
    <name type="scientific">Pleurodeles waltl</name>
    <name type="common">Iberian ribbed newt</name>
    <dbReference type="NCBI Taxonomy" id="8319"/>
    <lineage>
        <taxon>Eukaryota</taxon>
        <taxon>Metazoa</taxon>
        <taxon>Chordata</taxon>
        <taxon>Craniata</taxon>
        <taxon>Vertebrata</taxon>
        <taxon>Euteleostomi</taxon>
        <taxon>Amphibia</taxon>
        <taxon>Batrachia</taxon>
        <taxon>Caudata</taxon>
        <taxon>Salamandroidea</taxon>
        <taxon>Salamandridae</taxon>
        <taxon>Pleurodelinae</taxon>
        <taxon>Pleurodeles</taxon>
    </lineage>
</organism>
<proteinExistence type="predicted"/>
<protein>
    <submittedName>
        <fullName evidence="2">Uncharacterized protein</fullName>
    </submittedName>
</protein>
<gene>
    <name evidence="2" type="ORF">NDU88_000067</name>
</gene>